<evidence type="ECO:0008006" key="6">
    <source>
        <dbReference type="Google" id="ProtNLM"/>
    </source>
</evidence>
<comment type="caution">
    <text evidence="4">The sequence shown here is derived from an EMBL/GenBank/DDBJ whole genome shotgun (WGS) entry which is preliminary data.</text>
</comment>
<dbReference type="PANTHER" id="PTHR42647">
    <property type="entry name" value="SBP (S-RIBONUCLEASE BINDING PROTEIN) FAMILY PROTEIN"/>
    <property type="match status" value="1"/>
</dbReference>
<sequence>MSGIDPVLRFNSNINHSSSATNTQSSVLMLQNQRNEVDQFIESQNERLSIMLHEQTRQQMDVLLRKAELDALNKLNQQDKLIEQAKKESGEWEAFVTRMEAENEMWRRVVQEREAMVLGLNKSLEQLKEGASIFNNGVMVMEDGAESQYRGEMEEGMGENKVCNAGEAEAEQQQIPSKEMMVCKSCNFRKSCIMFLPCRHLCSCKVCEAHLHDCPICTLPKKNTIEISDFDFLG</sequence>
<evidence type="ECO:0000313" key="4">
    <source>
        <dbReference type="EMBL" id="KAK7277410.1"/>
    </source>
</evidence>
<keyword evidence="2" id="KW-0863">Zinc-finger</keyword>
<dbReference type="Pfam" id="PF13920">
    <property type="entry name" value="zf-C3HC4_3"/>
    <property type="match status" value="1"/>
</dbReference>
<dbReference type="Gene3D" id="3.30.40.10">
    <property type="entry name" value="Zinc/RING finger domain, C3HC4 (zinc finger)"/>
    <property type="match status" value="1"/>
</dbReference>
<gene>
    <name evidence="4" type="ORF">RIF29_18562</name>
</gene>
<reference evidence="4 5" key="1">
    <citation type="submission" date="2024-01" db="EMBL/GenBank/DDBJ databases">
        <title>The genomes of 5 underutilized Papilionoideae crops provide insights into root nodulation and disease resistanc.</title>
        <authorList>
            <person name="Yuan L."/>
        </authorList>
    </citation>
    <scope>NUCLEOTIDE SEQUENCE [LARGE SCALE GENOMIC DNA]</scope>
    <source>
        <strain evidence="4">ZHUSHIDOU_FW_LH</strain>
        <tissue evidence="4">Leaf</tissue>
    </source>
</reference>
<dbReference type="GO" id="GO:0004842">
    <property type="term" value="F:ubiquitin-protein transferase activity"/>
    <property type="evidence" value="ECO:0007669"/>
    <property type="project" value="TreeGrafter"/>
</dbReference>
<organism evidence="4 5">
    <name type="scientific">Crotalaria pallida</name>
    <name type="common">Smooth rattlebox</name>
    <name type="synonym">Crotalaria striata</name>
    <dbReference type="NCBI Taxonomy" id="3830"/>
    <lineage>
        <taxon>Eukaryota</taxon>
        <taxon>Viridiplantae</taxon>
        <taxon>Streptophyta</taxon>
        <taxon>Embryophyta</taxon>
        <taxon>Tracheophyta</taxon>
        <taxon>Spermatophyta</taxon>
        <taxon>Magnoliopsida</taxon>
        <taxon>eudicotyledons</taxon>
        <taxon>Gunneridae</taxon>
        <taxon>Pentapetalae</taxon>
        <taxon>rosids</taxon>
        <taxon>fabids</taxon>
        <taxon>Fabales</taxon>
        <taxon>Fabaceae</taxon>
        <taxon>Papilionoideae</taxon>
        <taxon>50 kb inversion clade</taxon>
        <taxon>genistoids sensu lato</taxon>
        <taxon>core genistoids</taxon>
        <taxon>Crotalarieae</taxon>
        <taxon>Crotalaria</taxon>
    </lineage>
</organism>
<dbReference type="InterPro" id="IPR013083">
    <property type="entry name" value="Znf_RING/FYVE/PHD"/>
</dbReference>
<keyword evidence="5" id="KW-1185">Reference proteome</keyword>
<evidence type="ECO:0000256" key="1">
    <source>
        <dbReference type="ARBA" id="ARBA00022723"/>
    </source>
</evidence>
<name>A0AAN9FQ60_CROPI</name>
<accession>A0AAN9FQ60</accession>
<dbReference type="AlphaFoldDB" id="A0AAN9FQ60"/>
<evidence type="ECO:0000313" key="5">
    <source>
        <dbReference type="Proteomes" id="UP001372338"/>
    </source>
</evidence>
<keyword evidence="1" id="KW-0479">Metal-binding</keyword>
<evidence type="ECO:0000256" key="2">
    <source>
        <dbReference type="ARBA" id="ARBA00022771"/>
    </source>
</evidence>
<protein>
    <recommendedName>
        <fullName evidence="6">RING-type domain-containing protein</fullName>
    </recommendedName>
</protein>
<proteinExistence type="predicted"/>
<dbReference type="Proteomes" id="UP001372338">
    <property type="component" value="Unassembled WGS sequence"/>
</dbReference>
<dbReference type="PIRSF" id="PIRSF036836">
    <property type="entry name" value="RNase_bind_SBP1"/>
    <property type="match status" value="1"/>
</dbReference>
<keyword evidence="3" id="KW-0862">Zinc</keyword>
<evidence type="ECO:0000256" key="3">
    <source>
        <dbReference type="ARBA" id="ARBA00022833"/>
    </source>
</evidence>
<dbReference type="GO" id="GO:0008270">
    <property type="term" value="F:zinc ion binding"/>
    <property type="evidence" value="ECO:0007669"/>
    <property type="project" value="UniProtKB-KW"/>
</dbReference>
<dbReference type="EMBL" id="JAYWIO010000003">
    <property type="protein sequence ID" value="KAK7277410.1"/>
    <property type="molecule type" value="Genomic_DNA"/>
</dbReference>
<dbReference type="PANTHER" id="PTHR42647:SF6">
    <property type="entry name" value="RING-TYPE DOMAIN-CONTAINING PROTEIN"/>
    <property type="match status" value="1"/>
</dbReference>